<evidence type="ECO:0000313" key="1">
    <source>
        <dbReference type="EMBL" id="KAK4824280.1"/>
    </source>
</evidence>
<dbReference type="EMBL" id="JAUNZN010000003">
    <property type="protein sequence ID" value="KAK4824280.1"/>
    <property type="molecule type" value="Genomic_DNA"/>
</dbReference>
<protein>
    <submittedName>
        <fullName evidence="1">Uncharacterized protein</fullName>
    </submittedName>
</protein>
<sequence length="232" mass="26040">MTLSRRQSQALHSRSIDLSFLRHSADKYRILSRLFSPLSWNGCNSYQCCPGPGGLEEAAKGQLPLHLIGTNLHVAQHGLKPGAGLATQMDYFFLSIQIFLTPPAFSTGHDLQSCLMDFHRSRKLYVQETAHPLIPSLLVIAIQQKNYTSEGSTRFLFSTSSLSTYSKKHESSVPPTAWQESRGSNFTQTPDLERFCSSGKRKASTYKTEPDRLFFPRRKKVVLSQKQVTVAT</sequence>
<organism evidence="1 2">
    <name type="scientific">Mycteria americana</name>
    <name type="common">Wood stork</name>
    <dbReference type="NCBI Taxonomy" id="33587"/>
    <lineage>
        <taxon>Eukaryota</taxon>
        <taxon>Metazoa</taxon>
        <taxon>Chordata</taxon>
        <taxon>Craniata</taxon>
        <taxon>Vertebrata</taxon>
        <taxon>Euteleostomi</taxon>
        <taxon>Archelosauria</taxon>
        <taxon>Archosauria</taxon>
        <taxon>Dinosauria</taxon>
        <taxon>Saurischia</taxon>
        <taxon>Theropoda</taxon>
        <taxon>Coelurosauria</taxon>
        <taxon>Aves</taxon>
        <taxon>Neognathae</taxon>
        <taxon>Neoaves</taxon>
        <taxon>Aequornithes</taxon>
        <taxon>Ciconiiformes</taxon>
        <taxon>Ciconiidae</taxon>
        <taxon>Mycteria</taxon>
    </lineage>
</organism>
<comment type="caution">
    <text evidence="1">The sequence shown here is derived from an EMBL/GenBank/DDBJ whole genome shotgun (WGS) entry which is preliminary data.</text>
</comment>
<accession>A0AAN7NE62</accession>
<gene>
    <name evidence="1" type="ORF">QYF61_012840</name>
</gene>
<dbReference type="AlphaFoldDB" id="A0AAN7NE62"/>
<name>A0AAN7NE62_MYCAM</name>
<reference evidence="1 2" key="1">
    <citation type="journal article" date="2023" name="J. Hered.">
        <title>Chromosome-level genome of the wood stork (Mycteria americana) provides insight into avian chromosome evolution.</title>
        <authorList>
            <person name="Flamio R. Jr."/>
            <person name="Ramstad K.M."/>
        </authorList>
    </citation>
    <scope>NUCLEOTIDE SEQUENCE [LARGE SCALE GENOMIC DNA]</scope>
    <source>
        <strain evidence="1">JAX WOST 10</strain>
    </source>
</reference>
<proteinExistence type="predicted"/>
<dbReference type="Proteomes" id="UP001333110">
    <property type="component" value="Unassembled WGS sequence"/>
</dbReference>
<evidence type="ECO:0000313" key="2">
    <source>
        <dbReference type="Proteomes" id="UP001333110"/>
    </source>
</evidence>
<keyword evidence="2" id="KW-1185">Reference proteome</keyword>